<evidence type="ECO:0000313" key="1">
    <source>
        <dbReference type="EMBL" id="GAA3727607.1"/>
    </source>
</evidence>
<accession>A0ABP7F013</accession>
<gene>
    <name evidence="1" type="ORF">GCM10023082_26990</name>
</gene>
<reference evidence="2" key="1">
    <citation type="journal article" date="2019" name="Int. J. Syst. Evol. Microbiol.">
        <title>The Global Catalogue of Microorganisms (GCM) 10K type strain sequencing project: providing services to taxonomists for standard genome sequencing and annotation.</title>
        <authorList>
            <consortium name="The Broad Institute Genomics Platform"/>
            <consortium name="The Broad Institute Genome Sequencing Center for Infectious Disease"/>
            <person name="Wu L."/>
            <person name="Ma J."/>
        </authorList>
    </citation>
    <scope>NUCLEOTIDE SEQUENCE [LARGE SCALE GENOMIC DNA]</scope>
    <source>
        <strain evidence="2">JCM 30846</strain>
    </source>
</reference>
<proteinExistence type="predicted"/>
<dbReference type="Proteomes" id="UP001499884">
    <property type="component" value="Unassembled WGS sequence"/>
</dbReference>
<comment type="caution">
    <text evidence="1">The sequence shown here is derived from an EMBL/GenBank/DDBJ whole genome shotgun (WGS) entry which is preliminary data.</text>
</comment>
<keyword evidence="2" id="KW-1185">Reference proteome</keyword>
<dbReference type="EMBL" id="BAABEP010000014">
    <property type="protein sequence ID" value="GAA3727607.1"/>
    <property type="molecule type" value="Genomic_DNA"/>
</dbReference>
<evidence type="ECO:0000313" key="2">
    <source>
        <dbReference type="Proteomes" id="UP001499884"/>
    </source>
</evidence>
<organism evidence="1 2">
    <name type="scientific">Streptomyces tremellae</name>
    <dbReference type="NCBI Taxonomy" id="1124239"/>
    <lineage>
        <taxon>Bacteria</taxon>
        <taxon>Bacillati</taxon>
        <taxon>Actinomycetota</taxon>
        <taxon>Actinomycetes</taxon>
        <taxon>Kitasatosporales</taxon>
        <taxon>Streptomycetaceae</taxon>
        <taxon>Streptomyces</taxon>
    </lineage>
</organism>
<sequence>MRARCGVHDVFTYPGLVNDRARGEHVQVGGTVPRIQTPFPVVFEISHDVEMPIDRACGLHVSSGIYTVKIRPGEAQQALCSELNELHRFVMQVEGRWLRTGRPAGAPGPRPSGASTARVEWHLTPPRAMPHSVPCIPLERPGEITWAINSRYASTQLSADLNELIAEVSAREEWLQCW</sequence>
<name>A0ABP7F013_9ACTN</name>
<evidence type="ECO:0008006" key="3">
    <source>
        <dbReference type="Google" id="ProtNLM"/>
    </source>
</evidence>
<protein>
    <recommendedName>
        <fullName evidence="3">Condensation domain-containing protein</fullName>
    </recommendedName>
</protein>